<organism evidence="2 3">
    <name type="scientific">Symbiodinium necroappetens</name>
    <dbReference type="NCBI Taxonomy" id="1628268"/>
    <lineage>
        <taxon>Eukaryota</taxon>
        <taxon>Sar</taxon>
        <taxon>Alveolata</taxon>
        <taxon>Dinophyceae</taxon>
        <taxon>Suessiales</taxon>
        <taxon>Symbiodiniaceae</taxon>
        <taxon>Symbiodinium</taxon>
    </lineage>
</organism>
<keyword evidence="3" id="KW-1185">Reference proteome</keyword>
<feature type="compositionally biased region" description="Basic and acidic residues" evidence="1">
    <location>
        <begin position="28"/>
        <end position="45"/>
    </location>
</feature>
<feature type="region of interest" description="Disordered" evidence="1">
    <location>
        <begin position="146"/>
        <end position="229"/>
    </location>
</feature>
<feature type="non-terminal residue" evidence="2">
    <location>
        <position position="229"/>
    </location>
</feature>
<evidence type="ECO:0000313" key="3">
    <source>
        <dbReference type="Proteomes" id="UP000601435"/>
    </source>
</evidence>
<evidence type="ECO:0000313" key="2">
    <source>
        <dbReference type="EMBL" id="CAE7569577.1"/>
    </source>
</evidence>
<name>A0A812UG84_9DINO</name>
<dbReference type="Proteomes" id="UP000601435">
    <property type="component" value="Unassembled WGS sequence"/>
</dbReference>
<comment type="caution">
    <text evidence="2">The sequence shown here is derived from an EMBL/GenBank/DDBJ whole genome shotgun (WGS) entry which is preliminary data.</text>
</comment>
<feature type="region of interest" description="Disordered" evidence="1">
    <location>
        <begin position="58"/>
        <end position="77"/>
    </location>
</feature>
<dbReference type="AlphaFoldDB" id="A0A812UG84"/>
<dbReference type="EMBL" id="CAJNJA010027069">
    <property type="protein sequence ID" value="CAE7569577.1"/>
    <property type="molecule type" value="Genomic_DNA"/>
</dbReference>
<feature type="compositionally biased region" description="Basic and acidic residues" evidence="1">
    <location>
        <begin position="183"/>
        <end position="193"/>
    </location>
</feature>
<feature type="compositionally biased region" description="Pro residues" evidence="1">
    <location>
        <begin position="155"/>
        <end position="175"/>
    </location>
</feature>
<gene>
    <name evidence="2" type="ORF">SNEC2469_LOCUS16586</name>
</gene>
<feature type="region of interest" description="Disordered" evidence="1">
    <location>
        <begin position="96"/>
        <end position="122"/>
    </location>
</feature>
<sequence>PYFEAEEVGFAHQEPQQSDWVPYYEAEEVGHSPRARREQASEEPRQSGWLPYYEAAEVGNTPRDHRENATEESQESGWVLPSLPFAAFAGFASAAAWSSSPADATTEEDLPSSEAAVAADAPQEGLSLSFASFSLPFAAFAGYGDEAAASTPKAKAPPKPKPPAPKSPVAKPPKPAKPKSTASRKDGKIDQEVQKMAQVGWQPWATYAAEDNEEPGNPESIVLPLRPPH</sequence>
<reference evidence="2" key="1">
    <citation type="submission" date="2021-02" db="EMBL/GenBank/DDBJ databases">
        <authorList>
            <person name="Dougan E. K."/>
            <person name="Rhodes N."/>
            <person name="Thang M."/>
            <person name="Chan C."/>
        </authorList>
    </citation>
    <scope>NUCLEOTIDE SEQUENCE</scope>
</reference>
<accession>A0A812UG84</accession>
<feature type="region of interest" description="Disordered" evidence="1">
    <location>
        <begin position="1"/>
        <end position="52"/>
    </location>
</feature>
<feature type="non-terminal residue" evidence="2">
    <location>
        <position position="1"/>
    </location>
</feature>
<proteinExistence type="predicted"/>
<protein>
    <submittedName>
        <fullName evidence="2">Uncharacterized protein</fullName>
    </submittedName>
</protein>
<evidence type="ECO:0000256" key="1">
    <source>
        <dbReference type="SAM" id="MobiDB-lite"/>
    </source>
</evidence>